<dbReference type="EMBL" id="JACRSZ010000008">
    <property type="protein sequence ID" value="MBC8573212.1"/>
    <property type="molecule type" value="Genomic_DNA"/>
</dbReference>
<sequence length="592" mass="67026">MKEKMLSHIRNFSLHSKITLIVSLAVILLTTMSIGGITMTINSGNALIYKALAGSLNYTSSDISSKLSNIESMTNMIVTNSNIRQNLIILKDEDYEIKKKNARSNLERLLTDYQQTYKNNSIGYISIYSNDMHVTSYEPGCSSTPAHVHTSIIAETKSNSGYPVWDTSYCGTHGLFLGRESRQVKHLSFRTLGTVIVNVDLKNLIASSTQSIILPDNIQYILMDENDKVFYYPDNFTLKQATELSRKLASDYQVINLDRTSYFSVQGDLGANSWRYICLFPYSTMAQTIHRTEFAVFVLILLTLALILFLTRKLVALTLSDVSVLVEKMNTFSNSDTLAFEVDHSYQNRTDEIGILHNHFDDMVRQTQDLIRQNYVSEILTKEAQLKALENQINPHFLYNTLESVNWRAKAIGESDISAMVEALGGLLRETISVKDKVNSLKHELQTVSHYMTIQKIRYGDRLQYCEHVPETLLDIELPHLTIQPLVENAIYYALEEIIEPCLIEVSARQENDFYIVSVKNNGSQFENHALENMINGTSSGHGFGVGILNIQKRIQIIYGPQYGLELCNENDDIALVNIYLPGGHHDKITHC</sequence>
<reference evidence="4 5" key="1">
    <citation type="submission" date="2020-08" db="EMBL/GenBank/DDBJ databases">
        <title>Genome public.</title>
        <authorList>
            <person name="Liu C."/>
            <person name="Sun Q."/>
        </authorList>
    </citation>
    <scope>NUCLEOTIDE SEQUENCE [LARGE SCALE GENOMIC DNA]</scope>
    <source>
        <strain evidence="4 5">NSJ-46</strain>
    </source>
</reference>
<name>A0ABR7N9Y3_9FIRM</name>
<proteinExistence type="predicted"/>
<dbReference type="SUPFAM" id="SSF55874">
    <property type="entry name" value="ATPase domain of HSP90 chaperone/DNA topoisomerase II/histidine kinase"/>
    <property type="match status" value="1"/>
</dbReference>
<dbReference type="InterPro" id="IPR050640">
    <property type="entry name" value="Bact_2-comp_sensor_kinase"/>
</dbReference>
<keyword evidence="5" id="KW-1185">Reference proteome</keyword>
<feature type="transmembrane region" description="Helical" evidence="2">
    <location>
        <begin position="294"/>
        <end position="311"/>
    </location>
</feature>
<dbReference type="PANTHER" id="PTHR34220">
    <property type="entry name" value="SENSOR HISTIDINE KINASE YPDA"/>
    <property type="match status" value="1"/>
</dbReference>
<keyword evidence="1" id="KW-0175">Coiled coil</keyword>
<feature type="domain" description="Signal transduction histidine kinase internal region" evidence="3">
    <location>
        <begin position="384"/>
        <end position="463"/>
    </location>
</feature>
<feature type="coiled-coil region" evidence="1">
    <location>
        <begin position="92"/>
        <end position="119"/>
    </location>
</feature>
<evidence type="ECO:0000256" key="2">
    <source>
        <dbReference type="SAM" id="Phobius"/>
    </source>
</evidence>
<evidence type="ECO:0000256" key="1">
    <source>
        <dbReference type="SAM" id="Coils"/>
    </source>
</evidence>
<keyword evidence="4" id="KW-0808">Transferase</keyword>
<dbReference type="RefSeq" id="WP_249308276.1">
    <property type="nucleotide sequence ID" value="NZ_JACRSZ010000008.1"/>
</dbReference>
<dbReference type="Gene3D" id="6.10.340.10">
    <property type="match status" value="1"/>
</dbReference>
<keyword evidence="2" id="KW-0812">Transmembrane</keyword>
<dbReference type="InterPro" id="IPR010559">
    <property type="entry name" value="Sig_transdc_His_kin_internal"/>
</dbReference>
<keyword evidence="2" id="KW-1133">Transmembrane helix</keyword>
<evidence type="ECO:0000313" key="4">
    <source>
        <dbReference type="EMBL" id="MBC8573212.1"/>
    </source>
</evidence>
<dbReference type="Gene3D" id="3.30.565.10">
    <property type="entry name" value="Histidine kinase-like ATPase, C-terminal domain"/>
    <property type="match status" value="1"/>
</dbReference>
<accession>A0ABR7N9Y3</accession>
<dbReference type="PANTHER" id="PTHR34220:SF7">
    <property type="entry name" value="SENSOR HISTIDINE KINASE YPDA"/>
    <property type="match status" value="1"/>
</dbReference>
<dbReference type="GO" id="GO:0016301">
    <property type="term" value="F:kinase activity"/>
    <property type="evidence" value="ECO:0007669"/>
    <property type="project" value="UniProtKB-KW"/>
</dbReference>
<dbReference type="InterPro" id="IPR036890">
    <property type="entry name" value="HATPase_C_sf"/>
</dbReference>
<comment type="caution">
    <text evidence="4">The sequence shown here is derived from an EMBL/GenBank/DDBJ whole genome shotgun (WGS) entry which is preliminary data.</text>
</comment>
<evidence type="ECO:0000259" key="3">
    <source>
        <dbReference type="Pfam" id="PF06580"/>
    </source>
</evidence>
<keyword evidence="4" id="KW-0418">Kinase</keyword>
<evidence type="ECO:0000313" key="5">
    <source>
        <dbReference type="Proteomes" id="UP000657421"/>
    </source>
</evidence>
<gene>
    <name evidence="4" type="ORF">H8716_08965</name>
</gene>
<organism evidence="4 5">
    <name type="scientific">Jingyaoa shaoxingensis</name>
    <dbReference type="NCBI Taxonomy" id="2763671"/>
    <lineage>
        <taxon>Bacteria</taxon>
        <taxon>Bacillati</taxon>
        <taxon>Bacillota</taxon>
        <taxon>Clostridia</taxon>
        <taxon>Lachnospirales</taxon>
        <taxon>Lachnospiraceae</taxon>
        <taxon>Jingyaoa</taxon>
    </lineage>
</organism>
<protein>
    <submittedName>
        <fullName evidence="4">Histidine kinase</fullName>
    </submittedName>
</protein>
<dbReference type="Proteomes" id="UP000657421">
    <property type="component" value="Unassembled WGS sequence"/>
</dbReference>
<keyword evidence="2" id="KW-0472">Membrane</keyword>
<dbReference type="Pfam" id="PF06580">
    <property type="entry name" value="His_kinase"/>
    <property type="match status" value="1"/>
</dbReference>